<dbReference type="AlphaFoldDB" id="A0A1H8NCC5"/>
<protein>
    <recommendedName>
        <fullName evidence="3">Fimbrillin-A associated anchor protein Mfa1 and Mfa2</fullName>
    </recommendedName>
</protein>
<evidence type="ECO:0008006" key="3">
    <source>
        <dbReference type="Google" id="ProtNLM"/>
    </source>
</evidence>
<dbReference type="Proteomes" id="UP000198942">
    <property type="component" value="Unassembled WGS sequence"/>
</dbReference>
<name>A0A1H8NCC5_9SPHI</name>
<reference evidence="2" key="1">
    <citation type="submission" date="2016-10" db="EMBL/GenBank/DDBJ databases">
        <authorList>
            <person name="Varghese N."/>
            <person name="Submissions S."/>
        </authorList>
    </citation>
    <scope>NUCLEOTIDE SEQUENCE [LARGE SCALE GENOMIC DNA]</scope>
    <source>
        <strain evidence="2">Gh-48</strain>
    </source>
</reference>
<evidence type="ECO:0000313" key="1">
    <source>
        <dbReference type="EMBL" id="SEO27250.1"/>
    </source>
</evidence>
<proteinExistence type="predicted"/>
<dbReference type="OrthoDB" id="797558at2"/>
<evidence type="ECO:0000313" key="2">
    <source>
        <dbReference type="Proteomes" id="UP000198942"/>
    </source>
</evidence>
<gene>
    <name evidence="1" type="ORF">SAMN05192574_106360</name>
</gene>
<sequence>MRKKINIIILLITVAAFSCKKEHSKSDPGSPDNKAHTVTLTIDPSGFSQSIGNSNKLKVNSTVNPVDFRNYIDTLYINFNDKVYTFSTKNLTTINIPSQQLFPGTYKAFAMGGKKGLRFYVISVLDATYDGQWKDSFCANQSFTVTNSDLTVSLNLQRVNAALEVIIQDSIPKNASYITLALSKEYHYYLPKVNLVDQNVIDNASWVNKYTIADNLKEKPNFTIDQIVLNTIAPFNLTIIAYDASNRPLATKVINNVKLAVNQKAIFTGTLFGGATSNNTGSNFPVQVDTSWNSVPILKPF</sequence>
<organism evidence="1 2">
    <name type="scientific">Mucilaginibacter gossypiicola</name>
    <dbReference type="NCBI Taxonomy" id="551995"/>
    <lineage>
        <taxon>Bacteria</taxon>
        <taxon>Pseudomonadati</taxon>
        <taxon>Bacteroidota</taxon>
        <taxon>Sphingobacteriia</taxon>
        <taxon>Sphingobacteriales</taxon>
        <taxon>Sphingobacteriaceae</taxon>
        <taxon>Mucilaginibacter</taxon>
    </lineage>
</organism>
<dbReference type="PROSITE" id="PS51257">
    <property type="entry name" value="PROKAR_LIPOPROTEIN"/>
    <property type="match status" value="1"/>
</dbReference>
<accession>A0A1H8NCC5</accession>
<keyword evidence="2" id="KW-1185">Reference proteome</keyword>
<dbReference type="RefSeq" id="WP_091213665.1">
    <property type="nucleotide sequence ID" value="NZ_FOCL01000006.1"/>
</dbReference>
<dbReference type="EMBL" id="FOCL01000006">
    <property type="protein sequence ID" value="SEO27250.1"/>
    <property type="molecule type" value="Genomic_DNA"/>
</dbReference>